<evidence type="ECO:0000256" key="7">
    <source>
        <dbReference type="ARBA" id="ARBA00023040"/>
    </source>
</evidence>
<comment type="similarity">
    <text evidence="2">Belongs to the G-protein coupled receptor 3 family.</text>
</comment>
<dbReference type="InterPro" id="IPR015095">
    <property type="entry name" value="AlkB_hom8_N"/>
</dbReference>
<evidence type="ECO:0000256" key="8">
    <source>
        <dbReference type="ARBA" id="ARBA00023136"/>
    </source>
</evidence>
<feature type="domain" description="G-protein coupled receptors family 3 profile" evidence="13">
    <location>
        <begin position="2578"/>
        <end position="2677"/>
    </location>
</feature>
<protein>
    <recommendedName>
        <fullName evidence="13">G-protein coupled receptors family 3 profile domain-containing protein</fullName>
    </recommendedName>
</protein>
<comment type="caution">
    <text evidence="14">The sequence shown here is derived from an EMBL/GenBank/DDBJ whole genome shotgun (WGS) entry which is preliminary data.</text>
</comment>
<evidence type="ECO:0000313" key="15">
    <source>
        <dbReference type="Proteomes" id="UP001274896"/>
    </source>
</evidence>
<dbReference type="Proteomes" id="UP001274896">
    <property type="component" value="Unassembled WGS sequence"/>
</dbReference>
<keyword evidence="8 12" id="KW-0472">Membrane</keyword>
<dbReference type="Pfam" id="PF09004">
    <property type="entry name" value="ALKBH8_N"/>
    <property type="match status" value="2"/>
</dbReference>
<dbReference type="GO" id="GO:0005886">
    <property type="term" value="C:plasma membrane"/>
    <property type="evidence" value="ECO:0007669"/>
    <property type="project" value="UniProtKB-SubCell"/>
</dbReference>
<dbReference type="PANTHER" id="PTHR24061:SF528">
    <property type="entry name" value="C-FAMILY ODORANT RECEPTOR OLFCD2-RELATED"/>
    <property type="match status" value="1"/>
</dbReference>
<evidence type="ECO:0000256" key="12">
    <source>
        <dbReference type="SAM" id="Phobius"/>
    </source>
</evidence>
<evidence type="ECO:0000256" key="4">
    <source>
        <dbReference type="ARBA" id="ARBA00022692"/>
    </source>
</evidence>
<dbReference type="InterPro" id="IPR001828">
    <property type="entry name" value="ANF_lig-bd_rcpt"/>
</dbReference>
<keyword evidence="10" id="KW-0325">Glycoprotein</keyword>
<feature type="transmembrane region" description="Helical" evidence="12">
    <location>
        <begin position="3200"/>
        <end position="3223"/>
    </location>
</feature>
<reference evidence="14" key="1">
    <citation type="submission" date="2023-06" db="EMBL/GenBank/DDBJ databases">
        <title>Male Hemibagrus guttatus genome.</title>
        <authorList>
            <person name="Bian C."/>
        </authorList>
    </citation>
    <scope>NUCLEOTIDE SEQUENCE</scope>
    <source>
        <strain evidence="14">Male_cb2023</strain>
        <tissue evidence="14">Muscle</tissue>
    </source>
</reference>
<dbReference type="PRINTS" id="PR01535">
    <property type="entry name" value="VOMERONASL2R"/>
</dbReference>
<dbReference type="FunFam" id="2.10.50.30:FF:000002">
    <property type="entry name" value="Vomeronasal 2 receptor, h1"/>
    <property type="match status" value="2"/>
</dbReference>
<evidence type="ECO:0000313" key="14">
    <source>
        <dbReference type="EMBL" id="KAK3548754.1"/>
    </source>
</evidence>
<dbReference type="InterPro" id="IPR004073">
    <property type="entry name" value="GPCR_3_vmron_rcpt_2"/>
</dbReference>
<dbReference type="Gene3D" id="3.40.50.2300">
    <property type="match status" value="13"/>
</dbReference>
<keyword evidence="3" id="KW-1003">Cell membrane</keyword>
<dbReference type="InterPro" id="IPR011500">
    <property type="entry name" value="GPCR_3_9-Cys_dom"/>
</dbReference>
<dbReference type="CDD" id="cd06364">
    <property type="entry name" value="PBP1_CaSR"/>
    <property type="match status" value="1"/>
</dbReference>
<feature type="transmembrane region" description="Helical" evidence="12">
    <location>
        <begin position="2616"/>
        <end position="2636"/>
    </location>
</feature>
<dbReference type="InterPro" id="IPR038550">
    <property type="entry name" value="GPCR_3_9-Cys_sf"/>
</dbReference>
<feature type="transmembrane region" description="Helical" evidence="12">
    <location>
        <begin position="2578"/>
        <end position="2601"/>
    </location>
</feature>
<evidence type="ECO:0000256" key="11">
    <source>
        <dbReference type="ARBA" id="ARBA00023224"/>
    </source>
</evidence>
<evidence type="ECO:0000256" key="10">
    <source>
        <dbReference type="ARBA" id="ARBA00023180"/>
    </source>
</evidence>
<sequence>MHSSNHIIKFADDTTVVGLISKNDESAYREEVQWLTAWCKANSLSLNVEKTKEMVVDFRRAQSDHSPLNINGSKMVKSTKFLGFHLAEDLNWSLNTSSITKKAQQHLYFLQRLSKAHLPPPILNTFYRGTIKGILSSCMTAWIGNCTISDHKTLQWIVRTAENIIGVSIPSITDIYSIRCIRKTSSIVDDPKHPSHTLFTLLQFGKRHRSIRALTTSLLNSFLPQAISIDFREVRFARAMEFTIHEINKRTDLLPGITLGYQIHDSCSTVPMAIRVAFQLANGFEPDFNDTSICSQYAASTVPAIIGDSASTQSISIARVLGLFGIPQVSHYATCSCLSDKYHYPTFFRTIPSDQHQAAALARMVKHFGWTWIGAVRSDSDYGNYGMASFLKAAQAEGICVEYSESYYRTQPRSKLERVANVIRRSTARVIIAFMASGDMKILLAELSQQPPHPLQWIGSETWITDPDILRYNMCAGAIGFGVPRSVIPGLREFLLELTPSKALESPLLTEFWESSFSCNLKGQTDTSGNVRECDGSEDIQTLQNPYLDTSQLRITNMVYKATYAIAHAIHRLICNGTQCDKTIQFSPWQIFNQLKLVNFTTNNGFQVSFDSNGDPPAVYELINWQYKKNGALEFVTVGQYDSSRPRGQEFRMSKNISWVGEQTEVPLSVCSESCPPGTRKAVQKRRPVCCFDCIPCAEGEISNKTDSLDCLRCPPEFWPSTKQDSCLPKSLEFLSWEETLGIILTVFSITGAFITVMDFREVRFARAMEFTIHEINNRTDLLPGITLGYQIYDSCSSVPMAIKVAFQLANGLELVFNNSNSCSKSADSAVTAVIGDSASTQSISIARVLGLFGIPQVSHYATCSCLSDKHQYPAFFRTIPSDQHQAAALARMVKHFGWTWIGAVRSDTDYGNYGMASFLKAAQAEGICVEYSEFYYRTQPRSKLERVANVIRRSTARVIIAFMASGDMRLLLEELSREPPPPLQWIGSETWITDPDFLRYNMCAGAIGFGVPRSVIPGLREFLLDLTPAKALESPMLTEFWESSFSCYIKGRTENTEGARKCDGSEDIHTLHNPYLDTSQLRITNMVYKATYAIAHAIHGLICNDTQCDKNIKLSPWQIFDQLKKVNFTTRNGFQVSFDSYGDPLAVYELINWQFERDGALDFVTVGQYDSFRPRGQEFKMSKNISWVGGQIEVSHYATCACLSDKNQYPAFFRTIPSDHHQAAALARMVKLFGWTWIGAVRSDTDYGNNGMASFLKAAQEEGICVEYSEVYYRTQSRNKLERVANVIRRSTARVLIAFMHSGDMRFLLEELAQQPPPPLQWIGSETWITDPDFLRYNMCAGAIGFGVPQSVIPGLREFLLELTPAQALKSPLLKEFWESSFNCYLKEQTDNTKGVRECDGSEDIHTLQNPYLDTSQLRVTNMVYKAAYAIAHAIHGLICNDTQCDKNIKFTPWQMLNQLKLVNFTTKNGFKVSFDSNGDPPAVYELINWQFKNDGTLDFVTVGQYDSSRLRGQEFRMSRNISWVGGQKEVPGIFMNGDFVIGGIFSIHYYTRSEQNTYTWQPSQLQCSGSMDFRELRFARAMQFSIHEINNRTDLLPGIMLGYQIHDSCSSVPMSIKVAFQFANGVESVFNDTDSCSKSASVPAIIGESASTPSITMARTLGLFGIPQVSHYATCSCLSDKHQYPAFFRTIPSDQHQAAALARMVKHFGWTWIGAVRSDSDYGNYGMASFLKAAQAEGICVEYSEAYYRTQPRSKLERVANVIRRSTARVIVAFIASGDMRFLLEELARQPPPPLQWIGSETWIIEPELLRFNMCAGAIGFGIPKSVIPGFREFLLDLTPAEALKSPLLTEFWESSFSCKIKGQKDVTGSARQCDGSEDIRALNNAYTDTSQLRVTNMVYKAAYAIAYAIHGLICNDTQCDKHIKFTPWQIRNQLKGLNFTTRNGFQVSFDSNGDPPALYELINWQFDKDGTLDFVTVGHYDSSKPRGQEFRMTRNIIWVDAQTEVPKSVCSDSCPPGTRKAVQKGRPVCCYDCIQCAEGEISNQTGCKHRVYETWSLSLTFFYTLSATGLDLDSEYCQLRGHFKLNGMQQDGDLILGGLFAVNFDTVFPDLSFKSEPEQPYCQQFDMASFQQAMTMVFAIDEINRNPNLLPNITLGYHLYDNCVTLAVAFRAATALISGTDETASGLNCSSSPPVIGIVGDPGSTHSIAISSVLGLFQVPMVSYFATCSCLTDRHQFPSFFRTIPSDAFQVRAIIQILKHFGWTWVGLVYSNDDYGIHAAHSFHRDVQEQLGGCVAYSEMLPRNNNRRDAERIVRVIKNSTAKVVVVISTDAYLVPIMHEVFLRNVTGKQWIASEAWATSPIFRTSHLLPFLVGTLGIAIRRGEIAGLRDFLLHLRPDMKPANNMVQLFWEAMFECRFDSDGMQAAGEEQKMLCTGDEDLSDTNTAYSDMSELRASYNVYKAVYAIAHALHDLTQCKEGKGPFHGHSCARISTLQPWQKVNFTTGFGDRVSFDKNGNPLSIYDIMNWQPNLDGSMRLHTVDSNECTACPDEFWSNPEKDRCVPKEVEFLSYEEPLGISLASASLFGACFCTGVLIVFVHHRHTPVVRANNSELSFLLLLSLKLCFLCVLLFIGQPQLWTCQLRHVAFGISFVLSVSCILVKTMVVVAVFKSSRPEGQNAMKWFGVGQQRATGLDLNSGYCQLRGQFRLNGMHLDGDLILGGLFEVHFLTVFPELSFTSEPKQPYCEQFDMASFQQAMTMAFAIDEINRNPKLLPNITLGYHLYDNCVKLAVAFRAATALISGTDKTASGLNCNSSPPVIGIVGDPGSTHSIAISSVLGLFRVPMVSYFATCSCLTDRHQFPSFFRTIPSDAFQVRAIVQILKRFGWTWVGLVYSNDDYGIHAAHSFYQDVQEQLGGCVAYSEMLPRDNNHRDVERIVRVIKTSTAKVVVVISTEAYLLPLMDEVSLRNVTGKQWIASEAWATSPIFLTSRLLPFLGGTLGIAIRRGEIAGLQDFLLRLRPDMHPANNMVQIFWEEMFGCKFELDGTQAAREDERILCTGNEDLSSTNTAYSDMSELRASYNVYKAVYALAHAMHDLTQCEEGKGPFPDHSCARISTLQPWQPPRSVCSESCPLGTRRARKKGMPICCFDCLPCADGEISNTTNSNECIACPDEFWSSPEKDHCIPKEVEFLSYEEPLGISLTTASLFGTCLCTGVLGVFVHHRHTPVVRANNSELSFLLLLSLKLCFLCVLLFIGQPQLWTCQLRHVAFGISFVLSVSSILVKTMVVVAVFKSSRPEGQNAMKWFGVVQQRVVGLIAGGDESAYRDEVERLSGWCRENNLLLNMTKTKELIIDYRRKKTDITPFYISGDCVERVADFRFLGVQIEEGLTWSTNTSELLKKAKQRLYFLRALRKNNITTRDN</sequence>
<evidence type="ECO:0000256" key="5">
    <source>
        <dbReference type="ARBA" id="ARBA00022729"/>
    </source>
</evidence>
<dbReference type="InterPro" id="IPR017978">
    <property type="entry name" value="GPCR_3_C"/>
</dbReference>
<keyword evidence="11" id="KW-0807">Transducer</keyword>
<name>A0AAE0RCN6_9TELE</name>
<keyword evidence="9" id="KW-0675">Receptor</keyword>
<evidence type="ECO:0000259" key="13">
    <source>
        <dbReference type="PROSITE" id="PS50259"/>
    </source>
</evidence>
<dbReference type="Pfam" id="PF07562">
    <property type="entry name" value="NCD3G"/>
    <property type="match status" value="3"/>
</dbReference>
<dbReference type="GO" id="GO:0016706">
    <property type="term" value="F:2-oxoglutarate-dependent dioxygenase activity"/>
    <property type="evidence" value="ECO:0007669"/>
    <property type="project" value="InterPro"/>
</dbReference>
<feature type="transmembrane region" description="Helical" evidence="12">
    <location>
        <begin position="2648"/>
        <end position="2672"/>
    </location>
</feature>
<keyword evidence="5" id="KW-0732">Signal</keyword>
<keyword evidence="4 12" id="KW-0812">Transmembrane</keyword>
<accession>A0AAE0RCN6</accession>
<feature type="transmembrane region" description="Helical" evidence="12">
    <location>
        <begin position="3270"/>
        <end position="3294"/>
    </location>
</feature>
<dbReference type="SUPFAM" id="SSF53822">
    <property type="entry name" value="Periplasmic binding protein-like I"/>
    <property type="match status" value="6"/>
</dbReference>
<dbReference type="Gene3D" id="2.10.50.30">
    <property type="entry name" value="GPCR, family 3, nine cysteines domain"/>
    <property type="match status" value="3"/>
</dbReference>
<dbReference type="FunFam" id="3.40.50.2300:FF:000016">
    <property type="entry name" value="Taste 1 receptor member 2"/>
    <property type="match status" value="5"/>
</dbReference>
<dbReference type="Pfam" id="PF01094">
    <property type="entry name" value="ANF_receptor"/>
    <property type="match status" value="6"/>
</dbReference>
<dbReference type="InterPro" id="IPR000337">
    <property type="entry name" value="GPCR_3"/>
</dbReference>
<dbReference type="Pfam" id="PF00003">
    <property type="entry name" value="7tm_3"/>
    <property type="match status" value="2"/>
</dbReference>
<dbReference type="PRINTS" id="PR00248">
    <property type="entry name" value="GPCRMGR"/>
</dbReference>
<gene>
    <name evidence="14" type="ORF">QTP70_020330</name>
</gene>
<feature type="transmembrane region" description="Helical" evidence="12">
    <location>
        <begin position="3238"/>
        <end position="3258"/>
    </location>
</feature>
<dbReference type="EMBL" id="JAUCMX010000004">
    <property type="protein sequence ID" value="KAK3548754.1"/>
    <property type="molecule type" value="Genomic_DNA"/>
</dbReference>
<evidence type="ECO:0000256" key="3">
    <source>
        <dbReference type="ARBA" id="ARBA00022475"/>
    </source>
</evidence>
<proteinExistence type="inferred from homology"/>
<dbReference type="GO" id="GO:0004930">
    <property type="term" value="F:G protein-coupled receptor activity"/>
    <property type="evidence" value="ECO:0007669"/>
    <property type="project" value="UniProtKB-KW"/>
</dbReference>
<evidence type="ECO:0000256" key="2">
    <source>
        <dbReference type="ARBA" id="ARBA00007242"/>
    </source>
</evidence>
<dbReference type="InterPro" id="IPR028082">
    <property type="entry name" value="Peripla_BP_I"/>
</dbReference>
<organism evidence="14 15">
    <name type="scientific">Hemibagrus guttatus</name>
    <dbReference type="NCBI Taxonomy" id="175788"/>
    <lineage>
        <taxon>Eukaryota</taxon>
        <taxon>Metazoa</taxon>
        <taxon>Chordata</taxon>
        <taxon>Craniata</taxon>
        <taxon>Vertebrata</taxon>
        <taxon>Euteleostomi</taxon>
        <taxon>Actinopterygii</taxon>
        <taxon>Neopterygii</taxon>
        <taxon>Teleostei</taxon>
        <taxon>Ostariophysi</taxon>
        <taxon>Siluriformes</taxon>
        <taxon>Bagridae</taxon>
        <taxon>Hemibagrus</taxon>
    </lineage>
</organism>
<dbReference type="FunFam" id="2.10.50.30:FF:000007">
    <property type="entry name" value="Vomeronasal 2, receptor 82"/>
    <property type="match status" value="1"/>
</dbReference>
<dbReference type="InterPro" id="IPR000068">
    <property type="entry name" value="GPCR_3_Ca_sens_rcpt-rel"/>
</dbReference>
<comment type="subcellular location">
    <subcellularLocation>
        <location evidence="1">Cell membrane</location>
        <topology evidence="1">Multi-pass membrane protein</topology>
    </subcellularLocation>
</comment>
<keyword evidence="15" id="KW-1185">Reference proteome</keyword>
<dbReference type="FunFam" id="3.40.50.2300:FF:000125">
    <property type="entry name" value="Vomeronasal 2, receptor 88"/>
    <property type="match status" value="1"/>
</dbReference>
<evidence type="ECO:0000256" key="1">
    <source>
        <dbReference type="ARBA" id="ARBA00004651"/>
    </source>
</evidence>
<dbReference type="GO" id="GO:0008168">
    <property type="term" value="F:methyltransferase activity"/>
    <property type="evidence" value="ECO:0007669"/>
    <property type="project" value="InterPro"/>
</dbReference>
<dbReference type="FunFam" id="3.40.50.2300:FF:000475">
    <property type="entry name" value="Olfactory receptor C family, g2"/>
    <property type="match status" value="1"/>
</dbReference>
<dbReference type="PROSITE" id="PS50259">
    <property type="entry name" value="G_PROTEIN_RECEP_F3_4"/>
    <property type="match status" value="2"/>
</dbReference>
<dbReference type="PANTHER" id="PTHR24061">
    <property type="entry name" value="CALCIUM-SENSING RECEPTOR-RELATED"/>
    <property type="match status" value="1"/>
</dbReference>
<feature type="domain" description="G-protein coupled receptors family 3 profile" evidence="13">
    <location>
        <begin position="3200"/>
        <end position="3299"/>
    </location>
</feature>
<keyword evidence="6 12" id="KW-1133">Transmembrane helix</keyword>
<evidence type="ECO:0000256" key="6">
    <source>
        <dbReference type="ARBA" id="ARBA00022989"/>
    </source>
</evidence>
<dbReference type="FunFam" id="3.40.50.2300:FF:000682">
    <property type="entry name" value="Vomeronasal 2 receptor, x4"/>
    <property type="match status" value="2"/>
</dbReference>
<evidence type="ECO:0000256" key="9">
    <source>
        <dbReference type="ARBA" id="ARBA00023170"/>
    </source>
</evidence>
<keyword evidence="7" id="KW-0297">G-protein coupled receptor</keyword>